<proteinExistence type="predicted"/>
<dbReference type="Proteomes" id="UP000011715">
    <property type="component" value="Unassembled WGS sequence"/>
</dbReference>
<evidence type="ECO:0000313" key="3">
    <source>
        <dbReference type="EnsemblFungi" id="MAPG_05689T0"/>
    </source>
</evidence>
<reference evidence="2" key="3">
    <citation type="submission" date="2011-03" db="EMBL/GenBank/DDBJ databases">
        <title>Annotation of Magnaporthe poae ATCC 64411.</title>
        <authorList>
            <person name="Ma L.-J."/>
            <person name="Dead R."/>
            <person name="Young S.K."/>
            <person name="Zeng Q."/>
            <person name="Gargeya S."/>
            <person name="Fitzgerald M."/>
            <person name="Haas B."/>
            <person name="Abouelleil A."/>
            <person name="Alvarado L."/>
            <person name="Arachchi H.M."/>
            <person name="Berlin A."/>
            <person name="Brown A."/>
            <person name="Chapman S.B."/>
            <person name="Chen Z."/>
            <person name="Dunbar C."/>
            <person name="Freedman E."/>
            <person name="Gearin G."/>
            <person name="Gellesch M."/>
            <person name="Goldberg J."/>
            <person name="Griggs A."/>
            <person name="Gujja S."/>
            <person name="Heiman D."/>
            <person name="Howarth C."/>
            <person name="Larson L."/>
            <person name="Lui A."/>
            <person name="MacDonald P.J.P."/>
            <person name="Mehta T."/>
            <person name="Montmayeur A."/>
            <person name="Murphy C."/>
            <person name="Neiman D."/>
            <person name="Pearson M."/>
            <person name="Priest M."/>
            <person name="Roberts A."/>
            <person name="Saif S."/>
            <person name="Shea T."/>
            <person name="Shenoy N."/>
            <person name="Sisk P."/>
            <person name="Stolte C."/>
            <person name="Sykes S."/>
            <person name="Yandava C."/>
            <person name="Wortman J."/>
            <person name="Nusbaum C."/>
            <person name="Birren B."/>
        </authorList>
    </citation>
    <scope>NUCLEOTIDE SEQUENCE</scope>
    <source>
        <strain evidence="2">ATCC 64411</strain>
    </source>
</reference>
<accession>A0A0C4E023</accession>
<protein>
    <submittedName>
        <fullName evidence="2 3">Uncharacterized protein</fullName>
    </submittedName>
</protein>
<dbReference type="VEuPathDB" id="FungiDB:MAPG_05689"/>
<dbReference type="EMBL" id="ADBL01001364">
    <property type="status" value="NOT_ANNOTATED_CDS"/>
    <property type="molecule type" value="Genomic_DNA"/>
</dbReference>
<reference evidence="3" key="5">
    <citation type="submission" date="2015-06" db="UniProtKB">
        <authorList>
            <consortium name="EnsemblFungi"/>
        </authorList>
    </citation>
    <scope>IDENTIFICATION</scope>
    <source>
        <strain evidence="3">ATCC 64411</strain>
    </source>
</reference>
<reference evidence="2" key="1">
    <citation type="submission" date="2010-05" db="EMBL/GenBank/DDBJ databases">
        <title>The Genome Sequence of Magnaporthe poae strain ATCC 64411.</title>
        <authorList>
            <consortium name="The Broad Institute Genome Sequencing Platform"/>
            <consortium name="Broad Institute Genome Sequencing Center for Infectious Disease"/>
            <person name="Ma L.-J."/>
            <person name="Dead R."/>
            <person name="Young S."/>
            <person name="Zeng Q."/>
            <person name="Koehrsen M."/>
            <person name="Alvarado L."/>
            <person name="Berlin A."/>
            <person name="Chapman S.B."/>
            <person name="Chen Z."/>
            <person name="Freedman E."/>
            <person name="Gellesch M."/>
            <person name="Goldberg J."/>
            <person name="Griggs A."/>
            <person name="Gujja S."/>
            <person name="Heilman E.R."/>
            <person name="Heiman D."/>
            <person name="Hepburn T."/>
            <person name="Howarth C."/>
            <person name="Jen D."/>
            <person name="Larson L."/>
            <person name="Mehta T."/>
            <person name="Neiman D."/>
            <person name="Pearson M."/>
            <person name="Roberts A."/>
            <person name="Saif S."/>
            <person name="Shea T."/>
            <person name="Shenoy N."/>
            <person name="Sisk P."/>
            <person name="Stolte C."/>
            <person name="Sykes S."/>
            <person name="Walk T."/>
            <person name="White J."/>
            <person name="Yandava C."/>
            <person name="Haas B."/>
            <person name="Nusbaum C."/>
            <person name="Birren B."/>
        </authorList>
    </citation>
    <scope>NUCLEOTIDE SEQUENCE</scope>
    <source>
        <strain evidence="2">ATCC 64411</strain>
    </source>
</reference>
<evidence type="ECO:0000313" key="2">
    <source>
        <dbReference type="EMBL" id="KLU86677.1"/>
    </source>
</evidence>
<gene>
    <name evidence="2" type="ORF">MAPG_05689</name>
</gene>
<dbReference type="EnsemblFungi" id="MAPG_05689T0">
    <property type="protein sequence ID" value="MAPG_05689T0"/>
    <property type="gene ID" value="MAPG_05689"/>
</dbReference>
<evidence type="ECO:0000313" key="4">
    <source>
        <dbReference type="Proteomes" id="UP000011715"/>
    </source>
</evidence>
<keyword evidence="4" id="KW-1185">Reference proteome</keyword>
<sequence>MSNWGPMPPTYILWTAFSNPRLKLYYSDCYSKQLSTAFGASVAIPGALKPNARPDTPSTNAAGRASHPWDTEQLMAYPSREWEKPAGRRADVGMYLQTGTKNGVCLDGGLTVGRMKASQGS</sequence>
<reference evidence="4" key="2">
    <citation type="submission" date="2010-05" db="EMBL/GenBank/DDBJ databases">
        <title>The genome sequence of Magnaporthe poae strain ATCC 64411.</title>
        <authorList>
            <person name="Ma L.-J."/>
            <person name="Dead R."/>
            <person name="Young S."/>
            <person name="Zeng Q."/>
            <person name="Koehrsen M."/>
            <person name="Alvarado L."/>
            <person name="Berlin A."/>
            <person name="Chapman S.B."/>
            <person name="Chen Z."/>
            <person name="Freedman E."/>
            <person name="Gellesch M."/>
            <person name="Goldberg J."/>
            <person name="Griggs A."/>
            <person name="Gujja S."/>
            <person name="Heilman E.R."/>
            <person name="Heiman D."/>
            <person name="Hepburn T."/>
            <person name="Howarth C."/>
            <person name="Jen D."/>
            <person name="Larson L."/>
            <person name="Mehta T."/>
            <person name="Neiman D."/>
            <person name="Pearson M."/>
            <person name="Roberts A."/>
            <person name="Saif S."/>
            <person name="Shea T."/>
            <person name="Shenoy N."/>
            <person name="Sisk P."/>
            <person name="Stolte C."/>
            <person name="Sykes S."/>
            <person name="Walk T."/>
            <person name="White J."/>
            <person name="Yandava C."/>
            <person name="Haas B."/>
            <person name="Nusbaum C."/>
            <person name="Birren B."/>
        </authorList>
    </citation>
    <scope>NUCLEOTIDE SEQUENCE [LARGE SCALE GENOMIC DNA]</scope>
    <source>
        <strain evidence="4">ATCC 64411 / 73-15</strain>
    </source>
</reference>
<reference evidence="3" key="4">
    <citation type="journal article" date="2015" name="G3 (Bethesda)">
        <title>Genome sequences of three phytopathogenic species of the Magnaporthaceae family of fungi.</title>
        <authorList>
            <person name="Okagaki L.H."/>
            <person name="Nunes C.C."/>
            <person name="Sailsbery J."/>
            <person name="Clay B."/>
            <person name="Brown D."/>
            <person name="John T."/>
            <person name="Oh Y."/>
            <person name="Young N."/>
            <person name="Fitzgerald M."/>
            <person name="Haas B.J."/>
            <person name="Zeng Q."/>
            <person name="Young S."/>
            <person name="Adiconis X."/>
            <person name="Fan L."/>
            <person name="Levin J.Z."/>
            <person name="Mitchell T.K."/>
            <person name="Okubara P.A."/>
            <person name="Farman M.L."/>
            <person name="Kohn L.M."/>
            <person name="Birren B."/>
            <person name="Ma L.-J."/>
            <person name="Dean R.A."/>
        </authorList>
    </citation>
    <scope>NUCLEOTIDE SEQUENCE</scope>
    <source>
        <strain evidence="3">ATCC 64411 / 73-15</strain>
    </source>
</reference>
<name>A0A0C4E023_MAGP6</name>
<feature type="region of interest" description="Disordered" evidence="1">
    <location>
        <begin position="47"/>
        <end position="70"/>
    </location>
</feature>
<dbReference type="AlphaFoldDB" id="A0A0C4E023"/>
<evidence type="ECO:0000256" key="1">
    <source>
        <dbReference type="SAM" id="MobiDB-lite"/>
    </source>
</evidence>
<dbReference type="EMBL" id="GL876969">
    <property type="protein sequence ID" value="KLU86677.1"/>
    <property type="molecule type" value="Genomic_DNA"/>
</dbReference>
<organism evidence="3 4">
    <name type="scientific">Magnaporthiopsis poae (strain ATCC 64411 / 73-15)</name>
    <name type="common">Kentucky bluegrass fungus</name>
    <name type="synonym">Magnaporthe poae</name>
    <dbReference type="NCBI Taxonomy" id="644358"/>
    <lineage>
        <taxon>Eukaryota</taxon>
        <taxon>Fungi</taxon>
        <taxon>Dikarya</taxon>
        <taxon>Ascomycota</taxon>
        <taxon>Pezizomycotina</taxon>
        <taxon>Sordariomycetes</taxon>
        <taxon>Sordariomycetidae</taxon>
        <taxon>Magnaporthales</taxon>
        <taxon>Magnaporthaceae</taxon>
        <taxon>Magnaporthiopsis</taxon>
    </lineage>
</organism>